<gene>
    <name evidence="7" type="ORF">LJ656_07780</name>
</gene>
<dbReference type="SUPFAM" id="SSF56645">
    <property type="entry name" value="Acyl-CoA dehydrogenase NM domain-like"/>
    <property type="match status" value="1"/>
</dbReference>
<keyword evidence="1" id="KW-0285">Flavoprotein</keyword>
<dbReference type="Gene3D" id="1.10.540.10">
    <property type="entry name" value="Acyl-CoA dehydrogenase/oxidase, N-terminal domain"/>
    <property type="match status" value="1"/>
</dbReference>
<evidence type="ECO:0000256" key="2">
    <source>
        <dbReference type="ARBA" id="ARBA00023002"/>
    </source>
</evidence>
<dbReference type="InterPro" id="IPR036250">
    <property type="entry name" value="AcylCo_DH-like_C"/>
</dbReference>
<dbReference type="EMBL" id="JAJITD010000003">
    <property type="protein sequence ID" value="MCC8392485.1"/>
    <property type="molecule type" value="Genomic_DNA"/>
</dbReference>
<name>A0ABS8JRF4_9BURK</name>
<evidence type="ECO:0000259" key="4">
    <source>
        <dbReference type="Pfam" id="PF02770"/>
    </source>
</evidence>
<dbReference type="InterPro" id="IPR013786">
    <property type="entry name" value="AcylCoA_DH/ox_N"/>
</dbReference>
<dbReference type="Gene3D" id="2.40.110.10">
    <property type="entry name" value="Butyryl-CoA Dehydrogenase, subunit A, domain 2"/>
    <property type="match status" value="1"/>
</dbReference>
<keyword evidence="8" id="KW-1185">Reference proteome</keyword>
<dbReference type="Pfam" id="PF08028">
    <property type="entry name" value="Acyl-CoA_dh_2"/>
    <property type="match status" value="1"/>
</dbReference>
<sequence>MATLSQPETKRSIPASASLSRGANYQQLAARFRPVFERIAAGTLEREQRRALPYEPIQWLKEAGFGAVRVPVESGGAGASLPDLIRLLIELGEADSNLPQALRGHFAFVEDRLNAPADASRERWFARFVAGEIVGNAWTEVGSVAIGEVQTRVTRDGERWIISGEKYYSTGTIFADWIDVFAQLDEDGRNVIAAVRADQPGVTRSDDWDGFGQRSTGSGTTRFDSAHVEAEHIIDFSTRFKYQTAFYQLVLLAVLTGVGRAALRDVSHEVRARRRIFSHGNAPSVARDAQVQQVVGEIGARVFAAEAATVQAAEAAQRAYEARFAGDAHAEHEANIAAELDSARAQVVVTELILKATTDLFNALSASGTSEVRRLDRHWRNARTAASHNPLIYKARIVGDWEINRTEPPYAWQIGAGPGGAAAAVEEPVAEQSAA</sequence>
<evidence type="ECO:0000259" key="6">
    <source>
        <dbReference type="Pfam" id="PF08028"/>
    </source>
</evidence>
<feature type="domain" description="Acyl-CoA dehydrogenase C-terminal" evidence="6">
    <location>
        <begin position="251"/>
        <end position="389"/>
    </location>
</feature>
<feature type="domain" description="Acyl-CoA dehydrogenase/oxidase N-terminal" evidence="5">
    <location>
        <begin position="37"/>
        <end position="132"/>
    </location>
</feature>
<dbReference type="PIRSF" id="PIRSF016578">
    <property type="entry name" value="HsaA"/>
    <property type="match status" value="1"/>
</dbReference>
<dbReference type="PANTHER" id="PTHR48083">
    <property type="entry name" value="MEDIUM-CHAIN SPECIFIC ACYL-COA DEHYDROGENASE, MITOCHONDRIAL-RELATED"/>
    <property type="match status" value="1"/>
</dbReference>
<proteinExistence type="inferred from homology"/>
<dbReference type="SUPFAM" id="SSF47203">
    <property type="entry name" value="Acyl-CoA dehydrogenase C-terminal domain-like"/>
    <property type="match status" value="1"/>
</dbReference>
<dbReference type="RefSeq" id="WP_230508687.1">
    <property type="nucleotide sequence ID" value="NZ_JAJITD010000003.1"/>
</dbReference>
<reference evidence="7 8" key="1">
    <citation type="submission" date="2021-11" db="EMBL/GenBank/DDBJ databases">
        <authorList>
            <person name="Oh E.-T."/>
            <person name="Kim S.-B."/>
        </authorList>
    </citation>
    <scope>NUCLEOTIDE SEQUENCE [LARGE SCALE GENOMIC DNA]</scope>
    <source>
        <strain evidence="7 8">MMS20-SJTR3</strain>
    </source>
</reference>
<dbReference type="InterPro" id="IPR009100">
    <property type="entry name" value="AcylCoA_DH/oxidase_NM_dom_sf"/>
</dbReference>
<comment type="caution">
    <text evidence="7">The sequence shown here is derived from an EMBL/GenBank/DDBJ whole genome shotgun (WGS) entry which is preliminary data.</text>
</comment>
<comment type="similarity">
    <text evidence="3">Belongs to the HpaH/HsaA monooxygenase family.</text>
</comment>
<evidence type="ECO:0000256" key="3">
    <source>
        <dbReference type="ARBA" id="ARBA00049661"/>
    </source>
</evidence>
<dbReference type="Pfam" id="PF02771">
    <property type="entry name" value="Acyl-CoA_dh_N"/>
    <property type="match status" value="1"/>
</dbReference>
<evidence type="ECO:0000256" key="1">
    <source>
        <dbReference type="ARBA" id="ARBA00022630"/>
    </source>
</evidence>
<evidence type="ECO:0000313" key="8">
    <source>
        <dbReference type="Proteomes" id="UP001431019"/>
    </source>
</evidence>
<dbReference type="InterPro" id="IPR050741">
    <property type="entry name" value="Acyl-CoA_dehydrogenase"/>
</dbReference>
<organism evidence="7 8">
    <name type="scientific">Paraburkholderia sejongensis</name>
    <dbReference type="NCBI Taxonomy" id="2886946"/>
    <lineage>
        <taxon>Bacteria</taxon>
        <taxon>Pseudomonadati</taxon>
        <taxon>Pseudomonadota</taxon>
        <taxon>Betaproteobacteria</taxon>
        <taxon>Burkholderiales</taxon>
        <taxon>Burkholderiaceae</taxon>
        <taxon>Paraburkholderia</taxon>
    </lineage>
</organism>
<dbReference type="InterPro" id="IPR006091">
    <property type="entry name" value="Acyl-CoA_Oxase/DH_mid-dom"/>
</dbReference>
<dbReference type="InterPro" id="IPR037069">
    <property type="entry name" value="AcylCoA_DH/ox_N_sf"/>
</dbReference>
<accession>A0ABS8JRF4</accession>
<feature type="domain" description="Acyl-CoA oxidase/dehydrogenase middle" evidence="4">
    <location>
        <begin position="146"/>
        <end position="225"/>
    </location>
</feature>
<dbReference type="Proteomes" id="UP001431019">
    <property type="component" value="Unassembled WGS sequence"/>
</dbReference>
<dbReference type="Pfam" id="PF02770">
    <property type="entry name" value="Acyl-CoA_dh_M"/>
    <property type="match status" value="1"/>
</dbReference>
<protein>
    <submittedName>
        <fullName evidence="7">Acyl-CoA dehydrogenase family protein</fullName>
    </submittedName>
</protein>
<dbReference type="PANTHER" id="PTHR48083:SF19">
    <property type="entry name" value="FLAVIN-DEPENDENT MONOOXYGENASE, OXYGENASE SUBUNIT HSAA"/>
    <property type="match status" value="1"/>
</dbReference>
<dbReference type="Gene3D" id="1.20.140.10">
    <property type="entry name" value="Butyryl-CoA Dehydrogenase, subunit A, domain 3"/>
    <property type="match status" value="1"/>
</dbReference>
<evidence type="ECO:0000313" key="7">
    <source>
        <dbReference type="EMBL" id="MCC8392485.1"/>
    </source>
</evidence>
<dbReference type="InterPro" id="IPR046373">
    <property type="entry name" value="Acyl-CoA_Oxase/DH_mid-dom_sf"/>
</dbReference>
<evidence type="ECO:0000259" key="5">
    <source>
        <dbReference type="Pfam" id="PF02771"/>
    </source>
</evidence>
<keyword evidence="2" id="KW-0560">Oxidoreductase</keyword>
<dbReference type="InterPro" id="IPR013107">
    <property type="entry name" value="Acyl-CoA_DH_C"/>
</dbReference>
<dbReference type="CDD" id="cd01163">
    <property type="entry name" value="DszC"/>
    <property type="match status" value="1"/>
</dbReference>